<gene>
    <name evidence="1" type="ORF">E2C01_017746</name>
</gene>
<protein>
    <submittedName>
        <fullName evidence="1">Uncharacterized protein</fullName>
    </submittedName>
</protein>
<sequence>MKTRVLSLAGVGLGVGKEYKRNPWCRAACSLSITHWRAFCCSPPALGTMMRYQILSRDDIAAISTLHKAGHSTQLSLTRRMSVSVKFNDT</sequence>
<proteinExistence type="predicted"/>
<dbReference type="EMBL" id="VSRR010001358">
    <property type="protein sequence ID" value="MPC24658.1"/>
    <property type="molecule type" value="Genomic_DNA"/>
</dbReference>
<dbReference type="Proteomes" id="UP000324222">
    <property type="component" value="Unassembled WGS sequence"/>
</dbReference>
<reference evidence="1 2" key="1">
    <citation type="submission" date="2019-05" db="EMBL/GenBank/DDBJ databases">
        <title>Another draft genome of Portunus trituberculatus and its Hox gene families provides insights of decapod evolution.</title>
        <authorList>
            <person name="Jeong J.-H."/>
            <person name="Song I."/>
            <person name="Kim S."/>
            <person name="Choi T."/>
            <person name="Kim D."/>
            <person name="Ryu S."/>
            <person name="Kim W."/>
        </authorList>
    </citation>
    <scope>NUCLEOTIDE SEQUENCE [LARGE SCALE GENOMIC DNA]</scope>
    <source>
        <tissue evidence="1">Muscle</tissue>
    </source>
</reference>
<keyword evidence="2" id="KW-1185">Reference proteome</keyword>
<evidence type="ECO:0000313" key="1">
    <source>
        <dbReference type="EMBL" id="MPC24658.1"/>
    </source>
</evidence>
<evidence type="ECO:0000313" key="2">
    <source>
        <dbReference type="Proteomes" id="UP000324222"/>
    </source>
</evidence>
<accession>A0A5B7DTC7</accession>
<dbReference type="AlphaFoldDB" id="A0A5B7DTC7"/>
<organism evidence="1 2">
    <name type="scientific">Portunus trituberculatus</name>
    <name type="common">Swimming crab</name>
    <name type="synonym">Neptunus trituberculatus</name>
    <dbReference type="NCBI Taxonomy" id="210409"/>
    <lineage>
        <taxon>Eukaryota</taxon>
        <taxon>Metazoa</taxon>
        <taxon>Ecdysozoa</taxon>
        <taxon>Arthropoda</taxon>
        <taxon>Crustacea</taxon>
        <taxon>Multicrustacea</taxon>
        <taxon>Malacostraca</taxon>
        <taxon>Eumalacostraca</taxon>
        <taxon>Eucarida</taxon>
        <taxon>Decapoda</taxon>
        <taxon>Pleocyemata</taxon>
        <taxon>Brachyura</taxon>
        <taxon>Eubrachyura</taxon>
        <taxon>Portunoidea</taxon>
        <taxon>Portunidae</taxon>
        <taxon>Portuninae</taxon>
        <taxon>Portunus</taxon>
    </lineage>
</organism>
<name>A0A5B7DTC7_PORTR</name>
<comment type="caution">
    <text evidence="1">The sequence shown here is derived from an EMBL/GenBank/DDBJ whole genome shotgun (WGS) entry which is preliminary data.</text>
</comment>